<proteinExistence type="predicted"/>
<sequence>MEPAAPAEAALPPELPGAVAAEGLPWALGVQANGVVKVHFEREWLSRSPADREVAAAVEHAFRGTCAFDIPPDYQLSIAPVNPFAEAGLRSDSLRQFIQQRGFFMIHVKRGADPLFVSAQDHALIAREDGGVDYRRMEELMQELEEEKRARRKLEWELVEETEARTEQERQLKAERAHNNLLRQRIAELEEQMGAALRGARQAVGALEEGLAISATSLAWSSSSSSSSSTSSGGKGGGHRGGRKGGHK</sequence>
<reference evidence="3 4" key="1">
    <citation type="journal article" date="2013" name="Genome Biol.">
        <title>Genome of Acanthamoeba castellanii highlights extensive lateral gene transfer and early evolution of tyrosine kinase signaling.</title>
        <authorList>
            <person name="Clarke M."/>
            <person name="Lohan A.J."/>
            <person name="Liu B."/>
            <person name="Lagkouvardos I."/>
            <person name="Roy S."/>
            <person name="Zafar N."/>
            <person name="Bertelli C."/>
            <person name="Schilde C."/>
            <person name="Kianianmomeni A."/>
            <person name="Burglin T.R."/>
            <person name="Frech C."/>
            <person name="Turcotte B."/>
            <person name="Kopec K.O."/>
            <person name="Synnott J.M."/>
            <person name="Choo C."/>
            <person name="Paponov I."/>
            <person name="Finkler A."/>
            <person name="Soon Heng Tan C."/>
            <person name="Hutchins A.P."/>
            <person name="Weinmeier T."/>
            <person name="Rattei T."/>
            <person name="Chu J.S."/>
            <person name="Gimenez G."/>
            <person name="Irimia M."/>
            <person name="Rigden D.J."/>
            <person name="Fitzpatrick D.A."/>
            <person name="Lorenzo-Morales J."/>
            <person name="Bateman A."/>
            <person name="Chiu C.H."/>
            <person name="Tang P."/>
            <person name="Hegemann P."/>
            <person name="Fromm H."/>
            <person name="Raoult D."/>
            <person name="Greub G."/>
            <person name="Miranda-Saavedra D."/>
            <person name="Chen N."/>
            <person name="Nash P."/>
            <person name="Ginger M.L."/>
            <person name="Horn M."/>
            <person name="Schaap P."/>
            <person name="Caler L."/>
            <person name="Loftus B."/>
        </authorList>
    </citation>
    <scope>NUCLEOTIDE SEQUENCE [LARGE SCALE GENOMIC DNA]</scope>
    <source>
        <strain evidence="3 4">Neff</strain>
    </source>
</reference>
<feature type="region of interest" description="Disordered" evidence="2">
    <location>
        <begin position="218"/>
        <end position="248"/>
    </location>
</feature>
<dbReference type="VEuPathDB" id="AmoebaDB:ACA1_217240"/>
<dbReference type="Proteomes" id="UP000011083">
    <property type="component" value="Unassembled WGS sequence"/>
</dbReference>
<organism evidence="3 4">
    <name type="scientific">Acanthamoeba castellanii (strain ATCC 30010 / Neff)</name>
    <dbReference type="NCBI Taxonomy" id="1257118"/>
    <lineage>
        <taxon>Eukaryota</taxon>
        <taxon>Amoebozoa</taxon>
        <taxon>Discosea</taxon>
        <taxon>Longamoebia</taxon>
        <taxon>Centramoebida</taxon>
        <taxon>Acanthamoebidae</taxon>
        <taxon>Acanthamoeba</taxon>
    </lineage>
</organism>
<feature type="compositionally biased region" description="Low complexity" evidence="2">
    <location>
        <begin position="221"/>
        <end position="232"/>
    </location>
</feature>
<dbReference type="GeneID" id="14915745"/>
<feature type="compositionally biased region" description="Basic residues" evidence="2">
    <location>
        <begin position="237"/>
        <end position="248"/>
    </location>
</feature>
<dbReference type="EMBL" id="KB008036">
    <property type="protein sequence ID" value="ELR15162.1"/>
    <property type="molecule type" value="Genomic_DNA"/>
</dbReference>
<gene>
    <name evidence="3" type="ORF">ACA1_217240</name>
</gene>
<evidence type="ECO:0000256" key="1">
    <source>
        <dbReference type="SAM" id="Coils"/>
    </source>
</evidence>
<protein>
    <submittedName>
        <fullName evidence="3">Uncharacterized protein</fullName>
    </submittedName>
</protein>
<dbReference type="AlphaFoldDB" id="L8GQK1"/>
<dbReference type="KEGG" id="acan:ACA1_217240"/>
<evidence type="ECO:0000313" key="4">
    <source>
        <dbReference type="Proteomes" id="UP000011083"/>
    </source>
</evidence>
<evidence type="ECO:0000256" key="2">
    <source>
        <dbReference type="SAM" id="MobiDB-lite"/>
    </source>
</evidence>
<keyword evidence="4" id="KW-1185">Reference proteome</keyword>
<feature type="coiled-coil region" evidence="1">
    <location>
        <begin position="127"/>
        <end position="199"/>
    </location>
</feature>
<evidence type="ECO:0000313" key="3">
    <source>
        <dbReference type="EMBL" id="ELR15162.1"/>
    </source>
</evidence>
<accession>L8GQK1</accession>
<keyword evidence="1" id="KW-0175">Coiled coil</keyword>
<name>L8GQK1_ACACF</name>
<dbReference type="RefSeq" id="XP_004337175.1">
    <property type="nucleotide sequence ID" value="XM_004337127.1"/>
</dbReference>